<keyword evidence="2" id="KW-1185">Reference proteome</keyword>
<dbReference type="AlphaFoldDB" id="A0A8X7UIR7"/>
<dbReference type="EMBL" id="JAAMPC010000012">
    <property type="protein sequence ID" value="KAG2279106.1"/>
    <property type="molecule type" value="Genomic_DNA"/>
</dbReference>
<sequence>MKPESKKKRIPIKQEDDDISFNLSSLKEVVEDCTEKKKTSSSNTKISWIYRHCPRLCPW</sequence>
<evidence type="ECO:0000313" key="2">
    <source>
        <dbReference type="Proteomes" id="UP000886595"/>
    </source>
</evidence>
<organism evidence="1 2">
    <name type="scientific">Brassica carinata</name>
    <name type="common">Ethiopian mustard</name>
    <name type="synonym">Abyssinian cabbage</name>
    <dbReference type="NCBI Taxonomy" id="52824"/>
    <lineage>
        <taxon>Eukaryota</taxon>
        <taxon>Viridiplantae</taxon>
        <taxon>Streptophyta</taxon>
        <taxon>Embryophyta</taxon>
        <taxon>Tracheophyta</taxon>
        <taxon>Spermatophyta</taxon>
        <taxon>Magnoliopsida</taxon>
        <taxon>eudicotyledons</taxon>
        <taxon>Gunneridae</taxon>
        <taxon>Pentapetalae</taxon>
        <taxon>rosids</taxon>
        <taxon>malvids</taxon>
        <taxon>Brassicales</taxon>
        <taxon>Brassicaceae</taxon>
        <taxon>Brassiceae</taxon>
        <taxon>Brassica</taxon>
    </lineage>
</organism>
<reference evidence="1 2" key="1">
    <citation type="submission" date="2020-02" db="EMBL/GenBank/DDBJ databases">
        <authorList>
            <person name="Ma Q."/>
            <person name="Huang Y."/>
            <person name="Song X."/>
            <person name="Pei D."/>
        </authorList>
    </citation>
    <scope>NUCLEOTIDE SEQUENCE [LARGE SCALE GENOMIC DNA]</scope>
    <source>
        <strain evidence="1">Sxm20200214</strain>
        <tissue evidence="1">Leaf</tissue>
    </source>
</reference>
<name>A0A8X7UIR7_BRACI</name>
<evidence type="ECO:0000313" key="1">
    <source>
        <dbReference type="EMBL" id="KAG2279106.1"/>
    </source>
</evidence>
<gene>
    <name evidence="1" type="ORF">Bca52824_061661</name>
</gene>
<protein>
    <submittedName>
        <fullName evidence="1">Uncharacterized protein</fullName>
    </submittedName>
</protein>
<proteinExistence type="predicted"/>
<dbReference type="Proteomes" id="UP000886595">
    <property type="component" value="Unassembled WGS sequence"/>
</dbReference>
<accession>A0A8X7UIR7</accession>
<comment type="caution">
    <text evidence="1">The sequence shown here is derived from an EMBL/GenBank/DDBJ whole genome shotgun (WGS) entry which is preliminary data.</text>
</comment>